<dbReference type="InterPro" id="IPR004326">
    <property type="entry name" value="Mlo"/>
</dbReference>
<evidence type="ECO:0000256" key="7">
    <source>
        <dbReference type="ARBA" id="ARBA00023265"/>
    </source>
</evidence>
<keyword evidence="6" id="KW-0472">Membrane</keyword>
<evidence type="ECO:0000256" key="4">
    <source>
        <dbReference type="ARBA" id="ARBA00022821"/>
    </source>
</evidence>
<comment type="similarity">
    <text evidence="2">Belongs to the MLO family.</text>
</comment>
<keyword evidence="7" id="KW-0568">Pathogenesis-related protein</keyword>
<dbReference type="PANTHER" id="PTHR31942">
    <property type="entry name" value="MLO-LIKE PROTEIN 1"/>
    <property type="match status" value="1"/>
</dbReference>
<dbReference type="Pfam" id="PF02704">
    <property type="entry name" value="GASA"/>
    <property type="match status" value="1"/>
</dbReference>
<evidence type="ECO:0000256" key="2">
    <source>
        <dbReference type="ARBA" id="ARBA00006574"/>
    </source>
</evidence>
<evidence type="ECO:0000256" key="8">
    <source>
        <dbReference type="SAM" id="SignalP"/>
    </source>
</evidence>
<accession>A0AAN9P6I1</accession>
<evidence type="ECO:0000313" key="10">
    <source>
        <dbReference type="EMBL" id="KAK7286506.1"/>
    </source>
</evidence>
<feature type="signal peptide" evidence="8">
    <location>
        <begin position="1"/>
        <end position="19"/>
    </location>
</feature>
<keyword evidence="11" id="KW-1185">Reference proteome</keyword>
<dbReference type="Proteomes" id="UP001359559">
    <property type="component" value="Unassembled WGS sequence"/>
</dbReference>
<dbReference type="EMBL" id="JAYKXN010000005">
    <property type="protein sequence ID" value="KAK7286506.1"/>
    <property type="molecule type" value="Genomic_DNA"/>
</dbReference>
<dbReference type="GO" id="GO:0016020">
    <property type="term" value="C:membrane"/>
    <property type="evidence" value="ECO:0007669"/>
    <property type="project" value="UniProtKB-SubCell"/>
</dbReference>
<keyword evidence="8" id="KW-0732">Signal</keyword>
<evidence type="ECO:0000313" key="11">
    <source>
        <dbReference type="Proteomes" id="UP001359559"/>
    </source>
</evidence>
<evidence type="ECO:0000256" key="5">
    <source>
        <dbReference type="ARBA" id="ARBA00022989"/>
    </source>
</evidence>
<dbReference type="PANTHER" id="PTHR31942:SF34">
    <property type="entry name" value="MLO-LIKE PROTEIN"/>
    <property type="match status" value="1"/>
</dbReference>
<keyword evidence="3" id="KW-0812">Transmembrane</keyword>
<comment type="subcellular location">
    <subcellularLocation>
        <location evidence="1">Membrane</location>
        <topology evidence="1">Multi-pass membrane protein</topology>
    </subcellularLocation>
</comment>
<comment type="caution">
    <text evidence="10">The sequence shown here is derived from an EMBL/GenBank/DDBJ whole genome shotgun (WGS) entry which is preliminary data.</text>
</comment>
<evidence type="ECO:0000256" key="6">
    <source>
        <dbReference type="ARBA" id="ARBA00023136"/>
    </source>
</evidence>
<dbReference type="GO" id="GO:0008289">
    <property type="term" value="F:lipid binding"/>
    <property type="evidence" value="ECO:0007669"/>
    <property type="project" value="InterPro"/>
</dbReference>
<feature type="chain" id="PRO_5042814907" description="START domain-containing protein" evidence="8">
    <location>
        <begin position="20"/>
        <end position="359"/>
    </location>
</feature>
<dbReference type="Pfam" id="PF01852">
    <property type="entry name" value="START"/>
    <property type="match status" value="1"/>
</dbReference>
<evidence type="ECO:0000256" key="3">
    <source>
        <dbReference type="ARBA" id="ARBA00022692"/>
    </source>
</evidence>
<name>A0AAN9P6I1_CLITE</name>
<dbReference type="InterPro" id="IPR002913">
    <property type="entry name" value="START_lipid-bd_dom"/>
</dbReference>
<dbReference type="Pfam" id="PF03094">
    <property type="entry name" value="Mlo"/>
    <property type="match status" value="1"/>
</dbReference>
<organism evidence="10 11">
    <name type="scientific">Clitoria ternatea</name>
    <name type="common">Butterfly pea</name>
    <dbReference type="NCBI Taxonomy" id="43366"/>
    <lineage>
        <taxon>Eukaryota</taxon>
        <taxon>Viridiplantae</taxon>
        <taxon>Streptophyta</taxon>
        <taxon>Embryophyta</taxon>
        <taxon>Tracheophyta</taxon>
        <taxon>Spermatophyta</taxon>
        <taxon>Magnoliopsida</taxon>
        <taxon>eudicotyledons</taxon>
        <taxon>Gunneridae</taxon>
        <taxon>Pentapetalae</taxon>
        <taxon>rosids</taxon>
        <taxon>fabids</taxon>
        <taxon>Fabales</taxon>
        <taxon>Fabaceae</taxon>
        <taxon>Papilionoideae</taxon>
        <taxon>50 kb inversion clade</taxon>
        <taxon>NPAAA clade</taxon>
        <taxon>indigoferoid/millettioid clade</taxon>
        <taxon>Phaseoleae</taxon>
        <taxon>Clitoria</taxon>
    </lineage>
</organism>
<dbReference type="InterPro" id="IPR003854">
    <property type="entry name" value="GASA"/>
</dbReference>
<gene>
    <name evidence="10" type="ORF">RJT34_21548</name>
</gene>
<reference evidence="10 11" key="1">
    <citation type="submission" date="2024-01" db="EMBL/GenBank/DDBJ databases">
        <title>The genomes of 5 underutilized Papilionoideae crops provide insights into root nodulation and disease resistance.</title>
        <authorList>
            <person name="Yuan L."/>
        </authorList>
    </citation>
    <scope>NUCLEOTIDE SEQUENCE [LARGE SCALE GENOMIC DNA]</scope>
    <source>
        <strain evidence="10">LY-2023</strain>
        <tissue evidence="10">Leaf</tissue>
    </source>
</reference>
<feature type="domain" description="START" evidence="9">
    <location>
        <begin position="113"/>
        <end position="171"/>
    </location>
</feature>
<keyword evidence="5" id="KW-1133">Transmembrane helix</keyword>
<evidence type="ECO:0000256" key="1">
    <source>
        <dbReference type="ARBA" id="ARBA00004141"/>
    </source>
</evidence>
<keyword evidence="4" id="KW-0611">Plant defense</keyword>
<proteinExistence type="inferred from homology"/>
<evidence type="ECO:0000259" key="9">
    <source>
        <dbReference type="Pfam" id="PF01852"/>
    </source>
</evidence>
<sequence length="359" mass="40836">MLPLFCLAKLNITISLIVSSDTEVEKEERHFPDEPLIVRDGNRRLMQDIDCGGLCKSRCCMHSRPNLCQRACGTCCVRCKCVPPGTSGNRELCGTCHTDMTTHGYLKVNLSCMPVSFWECYFGRYCKQLSQEMWGIIDVSLEQFFPSATSNFLKRPSGCLISELPNGYSKFDNGFKINFCFHQTTTDVVIRLTMGVLTQVLCSYVTLPLYALVTQMGSTMRPTMFNDNVEVSRNDVRDHEDEGMQHATTDELPPSGLHPIRAQHEINIVFKFLNVFEKFDDLMLAATISEHPEIRSWESFWLSKLSPLSAQVVLFVTNITREGLACFMTFIRTSVSRLNDFLVCLLFSFVNTVPQLRYD</sequence>
<dbReference type="AlphaFoldDB" id="A0AAN9P6I1"/>
<protein>
    <recommendedName>
        <fullName evidence="9">START domain-containing protein</fullName>
    </recommendedName>
</protein>
<dbReference type="GO" id="GO:0006952">
    <property type="term" value="P:defense response"/>
    <property type="evidence" value="ECO:0007669"/>
    <property type="project" value="UniProtKB-KW"/>
</dbReference>